<reference evidence="1" key="1">
    <citation type="submission" date="2021-03" db="EMBL/GenBank/DDBJ databases">
        <title>Genomic Encyclopedia of Type Strains, Phase IV (KMG-IV): sequencing the most valuable type-strain genomes for metagenomic binning, comparative biology and taxonomic classification.</title>
        <authorList>
            <person name="Goeker M."/>
        </authorList>
    </citation>
    <scope>NUCLEOTIDE SEQUENCE</scope>
    <source>
        <strain evidence="1">DSM 18131</strain>
    </source>
</reference>
<dbReference type="Proteomes" id="UP000823773">
    <property type="component" value="Unassembled WGS sequence"/>
</dbReference>
<name>A0ACC5SVZ3_ENSAD</name>
<dbReference type="EMBL" id="JAGGJR010000003">
    <property type="protein sequence ID" value="MBP1872980.1"/>
    <property type="molecule type" value="Genomic_DNA"/>
</dbReference>
<evidence type="ECO:0000313" key="1">
    <source>
        <dbReference type="EMBL" id="MBP1872980.1"/>
    </source>
</evidence>
<comment type="caution">
    <text evidence="1">The sequence shown here is derived from an EMBL/GenBank/DDBJ whole genome shotgun (WGS) entry which is preliminary data.</text>
</comment>
<keyword evidence="2" id="KW-1185">Reference proteome</keyword>
<sequence>MTNRSSWNTKLAIRWFVVVLCLVFWAAVIFFIW</sequence>
<protein>
    <submittedName>
        <fullName evidence="1">Uncharacterized protein</fullName>
    </submittedName>
</protein>
<evidence type="ECO:0000313" key="2">
    <source>
        <dbReference type="Proteomes" id="UP000823773"/>
    </source>
</evidence>
<proteinExistence type="predicted"/>
<gene>
    <name evidence="1" type="ORF">J2Z19_002692</name>
</gene>
<accession>A0ACC5SVZ3</accession>
<organism evidence="1 2">
    <name type="scientific">Ensifer adhaerens</name>
    <name type="common">Sinorhizobium morelense</name>
    <dbReference type="NCBI Taxonomy" id="106592"/>
    <lineage>
        <taxon>Bacteria</taxon>
        <taxon>Pseudomonadati</taxon>
        <taxon>Pseudomonadota</taxon>
        <taxon>Alphaproteobacteria</taxon>
        <taxon>Hyphomicrobiales</taxon>
        <taxon>Rhizobiaceae</taxon>
        <taxon>Sinorhizobium/Ensifer group</taxon>
        <taxon>Ensifer</taxon>
    </lineage>
</organism>